<dbReference type="OrthoDB" id="1909968at2759"/>
<dbReference type="Pfam" id="PF00168">
    <property type="entry name" value="C2"/>
    <property type="match status" value="1"/>
</dbReference>
<proteinExistence type="predicted"/>
<organism evidence="2 3">
    <name type="scientific">Prunus yedoensis var. nudiflora</name>
    <dbReference type="NCBI Taxonomy" id="2094558"/>
    <lineage>
        <taxon>Eukaryota</taxon>
        <taxon>Viridiplantae</taxon>
        <taxon>Streptophyta</taxon>
        <taxon>Embryophyta</taxon>
        <taxon>Tracheophyta</taxon>
        <taxon>Spermatophyta</taxon>
        <taxon>Magnoliopsida</taxon>
        <taxon>eudicotyledons</taxon>
        <taxon>Gunneridae</taxon>
        <taxon>Pentapetalae</taxon>
        <taxon>rosids</taxon>
        <taxon>fabids</taxon>
        <taxon>Rosales</taxon>
        <taxon>Rosaceae</taxon>
        <taxon>Amygdaloideae</taxon>
        <taxon>Amygdaleae</taxon>
        <taxon>Prunus</taxon>
    </lineage>
</organism>
<accession>A0A314XQM0</accession>
<feature type="domain" description="C2" evidence="1">
    <location>
        <begin position="1"/>
        <end position="110"/>
    </location>
</feature>
<evidence type="ECO:0000259" key="1">
    <source>
        <dbReference type="PROSITE" id="PS50004"/>
    </source>
</evidence>
<dbReference type="PANTHER" id="PTHR32246:SF69">
    <property type="entry name" value="CALCIUM-DEPENDENT LIPID-BINDING (CALB DOMAIN) FAMILY PROTEIN"/>
    <property type="match status" value="1"/>
</dbReference>
<reference evidence="2 3" key="1">
    <citation type="submission" date="2018-02" db="EMBL/GenBank/DDBJ databases">
        <title>Draft genome of wild Prunus yedoensis var. nudiflora.</title>
        <authorList>
            <person name="Baek S."/>
            <person name="Kim J.-H."/>
            <person name="Choi K."/>
            <person name="Kim G.-B."/>
            <person name="Cho A."/>
            <person name="Jang H."/>
            <person name="Shin C.-H."/>
            <person name="Yu H.-J."/>
            <person name="Mun J.-H."/>
        </authorList>
    </citation>
    <scope>NUCLEOTIDE SEQUENCE [LARGE SCALE GENOMIC DNA]</scope>
    <source>
        <strain evidence="3">cv. Jeju island</strain>
        <tissue evidence="2">Leaf</tissue>
    </source>
</reference>
<protein>
    <recommendedName>
        <fullName evidence="1">C2 domain-containing protein</fullName>
    </recommendedName>
</protein>
<dbReference type="AlphaFoldDB" id="A0A314XQM0"/>
<comment type="caution">
    <text evidence="2">The sequence shown here is derived from an EMBL/GenBank/DDBJ whole genome shotgun (WGS) entry which is preliminary data.</text>
</comment>
<dbReference type="Gene3D" id="2.60.40.150">
    <property type="entry name" value="C2 domain"/>
    <property type="match status" value="1"/>
</dbReference>
<name>A0A314XQM0_PRUYE</name>
<dbReference type="STRING" id="2094558.A0A314XQM0"/>
<evidence type="ECO:0000313" key="3">
    <source>
        <dbReference type="Proteomes" id="UP000250321"/>
    </source>
</evidence>
<evidence type="ECO:0000313" key="2">
    <source>
        <dbReference type="EMBL" id="PQP93593.1"/>
    </source>
</evidence>
<keyword evidence="3" id="KW-1185">Reference proteome</keyword>
<dbReference type="PROSITE" id="PS50004">
    <property type="entry name" value="C2"/>
    <property type="match status" value="1"/>
</dbReference>
<sequence length="110" mass="12853">MMKKENGDHEGTMRVLEIHLISAQGLKAPSGTLRRMQTYALAWVDSAHKLRSRVDKIGASNPTWNDRFLFKVPPGLPLQRDLRRLRPDLRHRYLPRSPRRLRPISDQQFS</sequence>
<gene>
    <name evidence="2" type="ORF">Pyn_12934</name>
</gene>
<dbReference type="SUPFAM" id="SSF49562">
    <property type="entry name" value="C2 domain (Calcium/lipid-binding domain, CaLB)"/>
    <property type="match status" value="1"/>
</dbReference>
<dbReference type="InterPro" id="IPR035892">
    <property type="entry name" value="C2_domain_sf"/>
</dbReference>
<dbReference type="EMBL" id="PJQY01002444">
    <property type="protein sequence ID" value="PQP93593.1"/>
    <property type="molecule type" value="Genomic_DNA"/>
</dbReference>
<dbReference type="PANTHER" id="PTHR32246">
    <property type="entry name" value="INGRESSION PROTEIN FIC1"/>
    <property type="match status" value="1"/>
</dbReference>
<dbReference type="Proteomes" id="UP000250321">
    <property type="component" value="Unassembled WGS sequence"/>
</dbReference>
<dbReference type="InterPro" id="IPR000008">
    <property type="entry name" value="C2_dom"/>
</dbReference>